<evidence type="ECO:0000313" key="12">
    <source>
        <dbReference type="Proteomes" id="UP000199729"/>
    </source>
</evidence>
<keyword evidence="9" id="KW-0997">Cell inner membrane</keyword>
<feature type="transmembrane region" description="Helical" evidence="9">
    <location>
        <begin position="159"/>
        <end position="178"/>
    </location>
</feature>
<dbReference type="PANTHER" id="PTHR30071:SF1">
    <property type="entry name" value="CYTOCHROME B_B6 PROTEIN-RELATED"/>
    <property type="match status" value="1"/>
</dbReference>
<evidence type="ECO:0000256" key="2">
    <source>
        <dbReference type="ARBA" id="ARBA00004141"/>
    </source>
</evidence>
<feature type="transmembrane region" description="Helical" evidence="9">
    <location>
        <begin position="198"/>
        <end position="221"/>
    </location>
</feature>
<evidence type="ECO:0000256" key="4">
    <source>
        <dbReference type="ARBA" id="ARBA00016463"/>
    </source>
</evidence>
<evidence type="ECO:0000256" key="5">
    <source>
        <dbReference type="ARBA" id="ARBA00022692"/>
    </source>
</evidence>
<dbReference type="GO" id="GO:0020037">
    <property type="term" value="F:heme binding"/>
    <property type="evidence" value="ECO:0007669"/>
    <property type="project" value="InterPro"/>
</dbReference>
<dbReference type="GO" id="GO:0005886">
    <property type="term" value="C:plasma membrane"/>
    <property type="evidence" value="ECO:0007669"/>
    <property type="project" value="UniProtKB-SubCell"/>
</dbReference>
<dbReference type="InterPro" id="IPR003557">
    <property type="entry name" value="Cyt_c_biogenesis_CcmC"/>
</dbReference>
<proteinExistence type="inferred from homology"/>
<dbReference type="OrthoDB" id="9778550at2"/>
<dbReference type="AlphaFoldDB" id="A0A221KJQ5"/>
<dbReference type="GO" id="GO:0015232">
    <property type="term" value="F:heme transmembrane transporter activity"/>
    <property type="evidence" value="ECO:0007669"/>
    <property type="project" value="InterPro"/>
</dbReference>
<evidence type="ECO:0000313" key="11">
    <source>
        <dbReference type="EMBL" id="ASM79248.1"/>
    </source>
</evidence>
<accession>A0A221KJQ5</accession>
<evidence type="ECO:0000259" key="10">
    <source>
        <dbReference type="Pfam" id="PF01578"/>
    </source>
</evidence>
<evidence type="ECO:0000256" key="8">
    <source>
        <dbReference type="ARBA" id="ARBA00023136"/>
    </source>
</evidence>
<dbReference type="GO" id="GO:0017004">
    <property type="term" value="P:cytochrome complex assembly"/>
    <property type="evidence" value="ECO:0007669"/>
    <property type="project" value="UniProtKB-KW"/>
</dbReference>
<keyword evidence="12" id="KW-1185">Reference proteome</keyword>
<comment type="function">
    <text evidence="1 9">Required for the export of heme to the periplasm for the biogenesis of c-type cytochromes.</text>
</comment>
<dbReference type="PRINTS" id="PR01386">
    <property type="entry name" value="CCMCBIOGNSIS"/>
</dbReference>
<dbReference type="InterPro" id="IPR045062">
    <property type="entry name" value="Cyt_c_biogenesis_CcsA/CcmC"/>
</dbReference>
<sequence>MWARLLFYFASPMRLHALARRLTGPLLGLALALLLPGAWLGFVATPADAVQGEGYRLLYLHVPAAWVSMLAYAGMALWAFVGLVWHTKSAFLMAHALAPTGALFAALSLITGALWGRPMWGTWWVWDARLTSSLLLLFLYIGYLALLNAHEDRQRADRACAVLALLGAFNLPVMYFSVRWWNTLHQGASVTLGQSSLAPAMLAALLLMVGAAWAYAAATVLRRVQILIEEREAHARWLEALHHV</sequence>
<comment type="caution">
    <text evidence="9">Lacks conserved residue(s) required for the propagation of feature annotation.</text>
</comment>
<dbReference type="Pfam" id="PF01578">
    <property type="entry name" value="Cytochrom_C_asm"/>
    <property type="match status" value="1"/>
</dbReference>
<dbReference type="Proteomes" id="UP000199729">
    <property type="component" value="Plasmid pVF1"/>
</dbReference>
<geneLocation type="plasmid" evidence="12">
    <name>pvf1</name>
</geneLocation>
<name>A0A221KJQ5_VITFI</name>
<feature type="domain" description="Cytochrome c assembly protein" evidence="10">
    <location>
        <begin position="27"/>
        <end position="185"/>
    </location>
</feature>
<dbReference type="InterPro" id="IPR002541">
    <property type="entry name" value="Cyt_c_assembly"/>
</dbReference>
<organism evidence="11 12">
    <name type="scientific">Vitreoscilla filiformis</name>
    <dbReference type="NCBI Taxonomy" id="63"/>
    <lineage>
        <taxon>Bacteria</taxon>
        <taxon>Pseudomonadati</taxon>
        <taxon>Pseudomonadota</taxon>
        <taxon>Betaproteobacteria</taxon>
        <taxon>Neisseriales</taxon>
        <taxon>Neisseriaceae</taxon>
        <taxon>Vitreoscilla</taxon>
    </lineage>
</organism>
<keyword evidence="8 9" id="KW-0472">Membrane</keyword>
<keyword evidence="9" id="KW-1003">Cell membrane</keyword>
<dbReference type="EMBL" id="CP022424">
    <property type="protein sequence ID" value="ASM79248.1"/>
    <property type="molecule type" value="Genomic_DNA"/>
</dbReference>
<evidence type="ECO:0000256" key="9">
    <source>
        <dbReference type="RuleBase" id="RU364092"/>
    </source>
</evidence>
<feature type="transmembrane region" description="Helical" evidence="9">
    <location>
        <begin position="65"/>
        <end position="85"/>
    </location>
</feature>
<comment type="subcellular location">
    <subcellularLocation>
        <location evidence="9">Cell inner membrane</location>
    </subcellularLocation>
    <subcellularLocation>
        <location evidence="2">Membrane</location>
        <topology evidence="2">Multi-pass membrane protein</topology>
    </subcellularLocation>
</comment>
<evidence type="ECO:0000256" key="1">
    <source>
        <dbReference type="ARBA" id="ARBA00002442"/>
    </source>
</evidence>
<keyword evidence="11" id="KW-0614">Plasmid</keyword>
<gene>
    <name evidence="9" type="primary">ccmC</name>
    <name evidence="11" type="ORF">VITFI_CDS3471</name>
</gene>
<feature type="transmembrane region" description="Helical" evidence="9">
    <location>
        <begin position="128"/>
        <end position="147"/>
    </location>
</feature>
<protein>
    <recommendedName>
        <fullName evidence="4 9">Heme exporter protein C</fullName>
    </recommendedName>
    <alternativeName>
        <fullName evidence="9">Cytochrome c-type biogenesis protein</fullName>
    </alternativeName>
</protein>
<keyword evidence="6 9" id="KW-0201">Cytochrome c-type biogenesis</keyword>
<evidence type="ECO:0000256" key="6">
    <source>
        <dbReference type="ARBA" id="ARBA00022748"/>
    </source>
</evidence>
<keyword evidence="7 9" id="KW-1133">Transmembrane helix</keyword>
<dbReference type="KEGG" id="vff:VITFI_CDS3471"/>
<evidence type="ECO:0000256" key="3">
    <source>
        <dbReference type="ARBA" id="ARBA00005840"/>
    </source>
</evidence>
<keyword evidence="5 9" id="KW-0812">Transmembrane</keyword>
<dbReference type="RefSeq" id="WP_089418395.1">
    <property type="nucleotide sequence ID" value="NZ_CP022424.1"/>
</dbReference>
<feature type="transmembrane region" description="Helical" evidence="9">
    <location>
        <begin position="97"/>
        <end position="116"/>
    </location>
</feature>
<reference evidence="11 12" key="1">
    <citation type="submission" date="2017-07" db="EMBL/GenBank/DDBJ databases">
        <title>Complete Genome Sequence of the cosmetic ferment Vitreoscilla filiformis (ATCC15551).</title>
        <authorList>
            <person name="Contreras S."/>
            <person name="Sagory-Zalkind P."/>
            <person name="Blanquart H."/>
            <person name="Iltis A."/>
            <person name="Morand S.C."/>
        </authorList>
    </citation>
    <scope>NUCLEOTIDE SEQUENCE [LARGE SCALE GENOMIC DNA]</scope>
    <source>
        <strain evidence="11 12">ATCC 15551</strain>
        <plasmid evidence="12">Plasmid pvf1</plasmid>
    </source>
</reference>
<comment type="similarity">
    <text evidence="3 9">Belongs to the CcmC/CycZ/HelC family.</text>
</comment>
<dbReference type="NCBIfam" id="TIGR01191">
    <property type="entry name" value="ccmC"/>
    <property type="match status" value="1"/>
</dbReference>
<evidence type="ECO:0000256" key="7">
    <source>
        <dbReference type="ARBA" id="ARBA00022989"/>
    </source>
</evidence>
<keyword evidence="9" id="KW-0813">Transport</keyword>
<dbReference type="PANTHER" id="PTHR30071">
    <property type="entry name" value="HEME EXPORTER PROTEIN C"/>
    <property type="match status" value="1"/>
</dbReference>